<name>A0ABS8SK39_DATST</name>
<reference evidence="2 3" key="1">
    <citation type="journal article" date="2021" name="BMC Genomics">
        <title>Datura genome reveals duplications of psychoactive alkaloid biosynthetic genes and high mutation rate following tissue culture.</title>
        <authorList>
            <person name="Rajewski A."/>
            <person name="Carter-House D."/>
            <person name="Stajich J."/>
            <person name="Litt A."/>
        </authorList>
    </citation>
    <scope>NUCLEOTIDE SEQUENCE [LARGE SCALE GENOMIC DNA]</scope>
    <source>
        <strain evidence="2">AR-01</strain>
    </source>
</reference>
<keyword evidence="3" id="KW-1185">Reference proteome</keyword>
<protein>
    <submittedName>
        <fullName evidence="2">Uncharacterized protein</fullName>
    </submittedName>
</protein>
<feature type="non-terminal residue" evidence="2">
    <location>
        <position position="82"/>
    </location>
</feature>
<evidence type="ECO:0000313" key="2">
    <source>
        <dbReference type="EMBL" id="MCD7459241.1"/>
    </source>
</evidence>
<dbReference type="Proteomes" id="UP000823775">
    <property type="component" value="Unassembled WGS sequence"/>
</dbReference>
<dbReference type="EMBL" id="JACEIK010000570">
    <property type="protein sequence ID" value="MCD7459241.1"/>
    <property type="molecule type" value="Genomic_DNA"/>
</dbReference>
<comment type="caution">
    <text evidence="2">The sequence shown here is derived from an EMBL/GenBank/DDBJ whole genome shotgun (WGS) entry which is preliminary data.</text>
</comment>
<gene>
    <name evidence="2" type="ORF">HAX54_040421</name>
</gene>
<evidence type="ECO:0000313" key="3">
    <source>
        <dbReference type="Proteomes" id="UP000823775"/>
    </source>
</evidence>
<organism evidence="2 3">
    <name type="scientific">Datura stramonium</name>
    <name type="common">Jimsonweed</name>
    <name type="synonym">Common thornapple</name>
    <dbReference type="NCBI Taxonomy" id="4076"/>
    <lineage>
        <taxon>Eukaryota</taxon>
        <taxon>Viridiplantae</taxon>
        <taxon>Streptophyta</taxon>
        <taxon>Embryophyta</taxon>
        <taxon>Tracheophyta</taxon>
        <taxon>Spermatophyta</taxon>
        <taxon>Magnoliopsida</taxon>
        <taxon>eudicotyledons</taxon>
        <taxon>Gunneridae</taxon>
        <taxon>Pentapetalae</taxon>
        <taxon>asterids</taxon>
        <taxon>lamiids</taxon>
        <taxon>Solanales</taxon>
        <taxon>Solanaceae</taxon>
        <taxon>Solanoideae</taxon>
        <taxon>Datureae</taxon>
        <taxon>Datura</taxon>
    </lineage>
</organism>
<feature type="region of interest" description="Disordered" evidence="1">
    <location>
        <begin position="53"/>
        <end position="82"/>
    </location>
</feature>
<sequence>LVGTEVLCRAWSYDGRNLTSPISGWPKTAILNSKERAKALIGFYGVLKIAGTSSEEAKKSEEGKGSLLHNGVKERRDNSLRI</sequence>
<feature type="non-terminal residue" evidence="2">
    <location>
        <position position="1"/>
    </location>
</feature>
<proteinExistence type="predicted"/>
<feature type="compositionally biased region" description="Basic and acidic residues" evidence="1">
    <location>
        <begin position="55"/>
        <end position="64"/>
    </location>
</feature>
<feature type="compositionally biased region" description="Basic and acidic residues" evidence="1">
    <location>
        <begin position="71"/>
        <end position="82"/>
    </location>
</feature>
<evidence type="ECO:0000256" key="1">
    <source>
        <dbReference type="SAM" id="MobiDB-lite"/>
    </source>
</evidence>
<accession>A0ABS8SK39</accession>